<dbReference type="EMBL" id="MG450654">
    <property type="protein sequence ID" value="ATW62719.1"/>
    <property type="molecule type" value="Genomic_DNA"/>
</dbReference>
<dbReference type="Proteomes" id="UP000274731">
    <property type="component" value="Segment"/>
</dbReference>
<keyword evidence="2" id="KW-1185">Reference proteome</keyword>
<accession>A0A3G1L3G2</accession>
<dbReference type="InterPro" id="IPR015055">
    <property type="entry name" value="STIV_B116-like"/>
</dbReference>
<protein>
    <submittedName>
        <fullName evidence="1">Putative DNA binding protein</fullName>
    </submittedName>
</protein>
<reference evidence="1 2" key="1">
    <citation type="journal article" date="2018" name="Environ. Microbiol.">
        <title>Novel phage-host interactions and evolution as revealed by a cyanomyovirus isolated from an estuarine environment.</title>
        <authorList>
            <person name="Xu Y."/>
            <person name="Zhang R."/>
            <person name="Wang N."/>
            <person name="Cai L."/>
            <person name="Tong Y."/>
            <person name="Sun Q."/>
            <person name="Chen F."/>
            <person name="Jiao N."/>
        </authorList>
    </citation>
    <scope>NUCLEOTIDE SEQUENCE [LARGE SCALE GENOMIC DNA]</scope>
</reference>
<dbReference type="InterPro" id="IPR037236">
    <property type="entry name" value="STIV_B116-like_sf"/>
</dbReference>
<sequence>MACCVVPKGAPGLWSVVEISLEEVIQDLEEGEFISTIGHPSSAHILETLTGFPFEACRREADPRPGDEFYCFILNSRAPEGKILDEHEIYKIGFSFRKMTYVLGKIPTAPD</sequence>
<organism evidence="1 2">
    <name type="scientific">Synechococcus phage S-CBWM1</name>
    <dbReference type="NCBI Taxonomy" id="2053653"/>
    <lineage>
        <taxon>Viruses</taxon>
        <taxon>Duplodnaviria</taxon>
        <taxon>Heunggongvirae</taxon>
        <taxon>Uroviricota</taxon>
        <taxon>Caudoviricetes</taxon>
        <taxon>Aokuangvirus</taxon>
        <taxon>Aokuangvirus SCBWM1</taxon>
    </lineage>
</organism>
<evidence type="ECO:0000313" key="1">
    <source>
        <dbReference type="EMBL" id="ATW62719.1"/>
    </source>
</evidence>
<name>A0A3G1L3G2_9CAUD</name>
<proteinExistence type="predicted"/>
<dbReference type="SUPFAM" id="SSF143602">
    <property type="entry name" value="STIV B116-like"/>
    <property type="match status" value="1"/>
</dbReference>
<dbReference type="SMR" id="A0A3G1L3G2"/>
<evidence type="ECO:0000313" key="2">
    <source>
        <dbReference type="Proteomes" id="UP000274731"/>
    </source>
</evidence>
<dbReference type="Pfam" id="PF08960">
    <property type="entry name" value="STIV_B116-like"/>
    <property type="match status" value="1"/>
</dbReference>
<gene>
    <name evidence="1" type="ORF">SCBWM1_gp35</name>
</gene>
<dbReference type="Gene3D" id="3.40.50.11170">
    <property type="entry name" value="Uncharacterised protein PF08960, DUF1874"/>
    <property type="match status" value="1"/>
</dbReference>